<accession>X1S083</accession>
<reference evidence="1" key="1">
    <citation type="journal article" date="2014" name="Front. Microbiol.">
        <title>High frequency of phylogenetically diverse reductive dehalogenase-homologous genes in deep subseafloor sedimentary metagenomes.</title>
        <authorList>
            <person name="Kawai M."/>
            <person name="Futagami T."/>
            <person name="Toyoda A."/>
            <person name="Takaki Y."/>
            <person name="Nishi S."/>
            <person name="Hori S."/>
            <person name="Arai W."/>
            <person name="Tsubouchi T."/>
            <person name="Morono Y."/>
            <person name="Uchiyama I."/>
            <person name="Ito T."/>
            <person name="Fujiyama A."/>
            <person name="Inagaki F."/>
            <person name="Takami H."/>
        </authorList>
    </citation>
    <scope>NUCLEOTIDE SEQUENCE</scope>
    <source>
        <strain evidence="1">Expedition CK06-06</strain>
    </source>
</reference>
<organism evidence="1">
    <name type="scientific">marine sediment metagenome</name>
    <dbReference type="NCBI Taxonomy" id="412755"/>
    <lineage>
        <taxon>unclassified sequences</taxon>
        <taxon>metagenomes</taxon>
        <taxon>ecological metagenomes</taxon>
    </lineage>
</organism>
<name>X1S083_9ZZZZ</name>
<dbReference type="AlphaFoldDB" id="X1S083"/>
<comment type="caution">
    <text evidence="1">The sequence shown here is derived from an EMBL/GenBank/DDBJ whole genome shotgun (WGS) entry which is preliminary data.</text>
</comment>
<sequence>GEAIGKMVDYCYARYTDDMRREREAEELVVQ</sequence>
<feature type="non-terminal residue" evidence="1">
    <location>
        <position position="1"/>
    </location>
</feature>
<protein>
    <submittedName>
        <fullName evidence="1">Uncharacterized protein</fullName>
    </submittedName>
</protein>
<dbReference type="EMBL" id="BARW01001239">
    <property type="protein sequence ID" value="GAI72561.1"/>
    <property type="molecule type" value="Genomic_DNA"/>
</dbReference>
<evidence type="ECO:0000313" key="1">
    <source>
        <dbReference type="EMBL" id="GAI72561.1"/>
    </source>
</evidence>
<proteinExistence type="predicted"/>
<gene>
    <name evidence="1" type="ORF">S12H4_04145</name>
</gene>